<reference evidence="1" key="1">
    <citation type="submission" date="2022-07" db="EMBL/GenBank/DDBJ databases">
        <title>Phylogenomic reconstructions and comparative analyses of Kickxellomycotina fungi.</title>
        <authorList>
            <person name="Reynolds N.K."/>
            <person name="Stajich J.E."/>
            <person name="Barry K."/>
            <person name="Grigoriev I.V."/>
            <person name="Crous P."/>
            <person name="Smith M.E."/>
        </authorList>
    </citation>
    <scope>NUCLEOTIDE SEQUENCE</scope>
    <source>
        <strain evidence="1">CBS 109366</strain>
    </source>
</reference>
<dbReference type="Proteomes" id="UP001140234">
    <property type="component" value="Unassembled WGS sequence"/>
</dbReference>
<evidence type="ECO:0000313" key="1">
    <source>
        <dbReference type="EMBL" id="KAJ2775666.1"/>
    </source>
</evidence>
<evidence type="ECO:0000313" key="2">
    <source>
        <dbReference type="Proteomes" id="UP001140234"/>
    </source>
</evidence>
<name>A0ACC1K944_9FUNG</name>
<proteinExistence type="predicted"/>
<sequence length="143" mass="16296">MRGQRRPEHCVFCGPMDRTVYEDDELRAFYDIKPDATLHLLVTPREHRGTVRELTAADLPMVERMHAVGRRLLEERGFSGELARCGFHRPPYNSVHHLHMHCLGLPFTRRRAGAMFPRAGSAWFVTADQLCASLRAQAEAKAS</sequence>
<accession>A0ACC1K944</accession>
<keyword evidence="2" id="KW-1185">Reference proteome</keyword>
<organism evidence="1 2">
    <name type="scientific">Coemansia nantahalensis</name>
    <dbReference type="NCBI Taxonomy" id="2789366"/>
    <lineage>
        <taxon>Eukaryota</taxon>
        <taxon>Fungi</taxon>
        <taxon>Fungi incertae sedis</taxon>
        <taxon>Zoopagomycota</taxon>
        <taxon>Kickxellomycotina</taxon>
        <taxon>Kickxellomycetes</taxon>
        <taxon>Kickxellales</taxon>
        <taxon>Kickxellaceae</taxon>
        <taxon>Coemansia</taxon>
    </lineage>
</organism>
<comment type="caution">
    <text evidence="1">The sequence shown here is derived from an EMBL/GenBank/DDBJ whole genome shotgun (WGS) entry which is preliminary data.</text>
</comment>
<dbReference type="EMBL" id="JANBUJ010000005">
    <property type="protein sequence ID" value="KAJ2775666.1"/>
    <property type="molecule type" value="Genomic_DNA"/>
</dbReference>
<gene>
    <name evidence="1" type="ORF">IWQ57_000295</name>
</gene>
<protein>
    <submittedName>
        <fullName evidence="1">Uncharacterized protein</fullName>
    </submittedName>
</protein>